<evidence type="ECO:0000313" key="1">
    <source>
        <dbReference type="EMBL" id="KLO07627.1"/>
    </source>
</evidence>
<dbReference type="InterPro" id="IPR014729">
    <property type="entry name" value="Rossmann-like_a/b/a_fold"/>
</dbReference>
<accession>A0A0H2R8E6</accession>
<name>A0A0H2R8E6_9AGAM</name>
<dbReference type="PANTHER" id="PTHR31285:SF0">
    <property type="entry name" value="NICOTINAMIDE MONONUCLEOTIDE ADENYLYLTRANSFERASE"/>
    <property type="match status" value="1"/>
</dbReference>
<dbReference type="GO" id="GO:0005634">
    <property type="term" value="C:nucleus"/>
    <property type="evidence" value="ECO:0007669"/>
    <property type="project" value="TreeGrafter"/>
</dbReference>
<dbReference type="STRING" id="27342.A0A0H2R8E6"/>
<keyword evidence="2" id="KW-1185">Reference proteome</keyword>
<protein>
    <submittedName>
        <fullName evidence="1">Nucleotidylyl transferase</fullName>
    </submittedName>
</protein>
<keyword evidence="1" id="KW-0808">Transferase</keyword>
<gene>
    <name evidence="1" type="ORF">SCHPADRAFT_836358</name>
</gene>
<dbReference type="Proteomes" id="UP000053477">
    <property type="component" value="Unassembled WGS sequence"/>
</dbReference>
<dbReference type="PANTHER" id="PTHR31285">
    <property type="entry name" value="NICOTINAMIDE MONONUCLEOTIDE ADENYLYLTRANSFERASE"/>
    <property type="match status" value="1"/>
</dbReference>
<evidence type="ECO:0000313" key="2">
    <source>
        <dbReference type="Proteomes" id="UP000053477"/>
    </source>
</evidence>
<dbReference type="OrthoDB" id="5591297at2759"/>
<dbReference type="Gene3D" id="3.40.50.620">
    <property type="entry name" value="HUPs"/>
    <property type="match status" value="1"/>
</dbReference>
<dbReference type="AlphaFoldDB" id="A0A0H2R8E6"/>
<dbReference type="FunCoup" id="A0A0H2R8E6">
    <property type="interactions" value="233"/>
</dbReference>
<sequence>MSNESALAPQAAELVRRVQSRTSPVEIIYRSHELWPLPPPPKCAAPNARRLPLRISVLDSSFNPPTLAHLALIRSLPPRESNVEDYDARLLLLSVRNADKALKPGDASYEQRLEMMVRLAHELQSTGSGSASDPNPPNAANVAVAIIDEPTFIRKSSVLRSFLLEHHHTLLRDRGEKEYPVASSTNSQTQEIQLTFLMGFDTLERFLAPRYYVPSDPATFSGGNEDAEHFMLAALKTFFAAPPTGNGSRVICAYRSISSPAGPQIGTVTTDREIAGDNRTILLAKRFETNQFISFIHLPEGVGALSSSEVRSRISKELNWKHIVIHEIALFIEKQSLYVSVATVI</sequence>
<dbReference type="GO" id="GO:0005737">
    <property type="term" value="C:cytoplasm"/>
    <property type="evidence" value="ECO:0007669"/>
    <property type="project" value="TreeGrafter"/>
</dbReference>
<dbReference type="GO" id="GO:0000309">
    <property type="term" value="F:nicotinamide-nucleotide adenylyltransferase activity"/>
    <property type="evidence" value="ECO:0007669"/>
    <property type="project" value="TreeGrafter"/>
</dbReference>
<proteinExistence type="predicted"/>
<dbReference type="GO" id="GO:0016887">
    <property type="term" value="F:ATP hydrolysis activity"/>
    <property type="evidence" value="ECO:0007669"/>
    <property type="project" value="TreeGrafter"/>
</dbReference>
<reference evidence="1 2" key="1">
    <citation type="submission" date="2015-04" db="EMBL/GenBank/DDBJ databases">
        <title>Complete genome sequence of Schizopora paradoxa KUC8140, a cosmopolitan wood degrader in East Asia.</title>
        <authorList>
            <consortium name="DOE Joint Genome Institute"/>
            <person name="Min B."/>
            <person name="Park H."/>
            <person name="Jang Y."/>
            <person name="Kim J.-J."/>
            <person name="Kim K.H."/>
            <person name="Pangilinan J."/>
            <person name="Lipzen A."/>
            <person name="Riley R."/>
            <person name="Grigoriev I.V."/>
            <person name="Spatafora J.W."/>
            <person name="Choi I.-G."/>
        </authorList>
    </citation>
    <scope>NUCLEOTIDE SEQUENCE [LARGE SCALE GENOMIC DNA]</scope>
    <source>
        <strain evidence="1 2">KUC8140</strain>
    </source>
</reference>
<dbReference type="EMBL" id="KQ086128">
    <property type="protein sequence ID" value="KLO07627.1"/>
    <property type="molecule type" value="Genomic_DNA"/>
</dbReference>
<organism evidence="1 2">
    <name type="scientific">Schizopora paradoxa</name>
    <dbReference type="NCBI Taxonomy" id="27342"/>
    <lineage>
        <taxon>Eukaryota</taxon>
        <taxon>Fungi</taxon>
        <taxon>Dikarya</taxon>
        <taxon>Basidiomycota</taxon>
        <taxon>Agaricomycotina</taxon>
        <taxon>Agaricomycetes</taxon>
        <taxon>Hymenochaetales</taxon>
        <taxon>Schizoporaceae</taxon>
        <taxon>Schizopora</taxon>
    </lineage>
</organism>
<dbReference type="InParanoid" id="A0A0H2R8E6"/>
<dbReference type="SUPFAM" id="SSF52374">
    <property type="entry name" value="Nucleotidylyl transferase"/>
    <property type="match status" value="1"/>
</dbReference>